<dbReference type="PANTHER" id="PTHR47843">
    <property type="entry name" value="BTB DOMAIN-CONTAINING PROTEIN-RELATED"/>
    <property type="match status" value="1"/>
</dbReference>
<dbReference type="GeneID" id="19975644"/>
<dbReference type="VEuPathDB" id="FungiDB:HMPREF1541_08305"/>
<sequence length="251" mass="27939">MSWLNRVQEAESKEINLEDDDPEALRKMLIYLYTLNIDHVLLQGEEDEPPETPTTYLEGLLDLFVLADKYELPELSDLITVAVDAFDRGGYRASQFIRAYLKAVSMPDSTLGRSRLLTKLTSALESFRRGWHNVCPIGVEDNETRNRNYAKTVDAVVENPEAAVLLICHLGNMLTVAKAAHVDFEDASRTFDDKSSESAVSTPGADGNSGSASDFSVFDDEDEDTDASSFEWFKVEDEAVLKATSLPKDED</sequence>
<dbReference type="OrthoDB" id="6359816at2759"/>
<accession>W2RNK7</accession>
<dbReference type="STRING" id="1220924.W2RNK7"/>
<protein>
    <recommendedName>
        <fullName evidence="4">BTB domain-containing protein</fullName>
    </recommendedName>
</protein>
<dbReference type="AlphaFoldDB" id="W2RNK7"/>
<dbReference type="RefSeq" id="XP_008720846.1">
    <property type="nucleotide sequence ID" value="XM_008722624.1"/>
</dbReference>
<keyword evidence="3" id="KW-1185">Reference proteome</keyword>
<evidence type="ECO:0008006" key="4">
    <source>
        <dbReference type="Google" id="ProtNLM"/>
    </source>
</evidence>
<evidence type="ECO:0000313" key="3">
    <source>
        <dbReference type="Proteomes" id="UP000030752"/>
    </source>
</evidence>
<dbReference type="EMBL" id="KB822724">
    <property type="protein sequence ID" value="ETN37314.1"/>
    <property type="molecule type" value="Genomic_DNA"/>
</dbReference>
<proteinExistence type="predicted"/>
<name>W2RNK7_CYPE1</name>
<organism evidence="2 3">
    <name type="scientific">Cyphellophora europaea (strain CBS 101466)</name>
    <name type="common">Phialophora europaea</name>
    <dbReference type="NCBI Taxonomy" id="1220924"/>
    <lineage>
        <taxon>Eukaryota</taxon>
        <taxon>Fungi</taxon>
        <taxon>Dikarya</taxon>
        <taxon>Ascomycota</taxon>
        <taxon>Pezizomycotina</taxon>
        <taxon>Eurotiomycetes</taxon>
        <taxon>Chaetothyriomycetidae</taxon>
        <taxon>Chaetothyriales</taxon>
        <taxon>Cyphellophoraceae</taxon>
        <taxon>Cyphellophora</taxon>
    </lineage>
</organism>
<dbReference type="HOGENOM" id="CLU_1107078_0_0_1"/>
<feature type="region of interest" description="Disordered" evidence="1">
    <location>
        <begin position="192"/>
        <end position="223"/>
    </location>
</feature>
<reference evidence="2 3" key="1">
    <citation type="submission" date="2013-03" db="EMBL/GenBank/DDBJ databases">
        <title>The Genome Sequence of Phialophora europaea CBS 101466.</title>
        <authorList>
            <consortium name="The Broad Institute Genomics Platform"/>
            <person name="Cuomo C."/>
            <person name="de Hoog S."/>
            <person name="Gorbushina A."/>
            <person name="Walker B."/>
            <person name="Young S.K."/>
            <person name="Zeng Q."/>
            <person name="Gargeya S."/>
            <person name="Fitzgerald M."/>
            <person name="Haas B."/>
            <person name="Abouelleil A."/>
            <person name="Allen A.W."/>
            <person name="Alvarado L."/>
            <person name="Arachchi H.M."/>
            <person name="Berlin A.M."/>
            <person name="Chapman S.B."/>
            <person name="Gainer-Dewar J."/>
            <person name="Goldberg J."/>
            <person name="Griggs A."/>
            <person name="Gujja S."/>
            <person name="Hansen M."/>
            <person name="Howarth C."/>
            <person name="Imamovic A."/>
            <person name="Ireland A."/>
            <person name="Larimer J."/>
            <person name="McCowan C."/>
            <person name="Murphy C."/>
            <person name="Pearson M."/>
            <person name="Poon T.W."/>
            <person name="Priest M."/>
            <person name="Roberts A."/>
            <person name="Saif S."/>
            <person name="Shea T."/>
            <person name="Sisk P."/>
            <person name="Sykes S."/>
            <person name="Wortman J."/>
            <person name="Nusbaum C."/>
            <person name="Birren B."/>
        </authorList>
    </citation>
    <scope>NUCLEOTIDE SEQUENCE [LARGE SCALE GENOMIC DNA]</scope>
    <source>
        <strain evidence="2 3">CBS 101466</strain>
    </source>
</reference>
<dbReference type="Gene3D" id="3.30.710.10">
    <property type="entry name" value="Potassium Channel Kv1.1, Chain A"/>
    <property type="match status" value="1"/>
</dbReference>
<dbReference type="InParanoid" id="W2RNK7"/>
<evidence type="ECO:0000313" key="2">
    <source>
        <dbReference type="EMBL" id="ETN37314.1"/>
    </source>
</evidence>
<evidence type="ECO:0000256" key="1">
    <source>
        <dbReference type="SAM" id="MobiDB-lite"/>
    </source>
</evidence>
<gene>
    <name evidence="2" type="ORF">HMPREF1541_08305</name>
</gene>
<dbReference type="Proteomes" id="UP000030752">
    <property type="component" value="Unassembled WGS sequence"/>
</dbReference>
<dbReference type="InterPro" id="IPR011333">
    <property type="entry name" value="SKP1/BTB/POZ_sf"/>
</dbReference>